<dbReference type="InterPro" id="IPR031807">
    <property type="entry name" value="HicB-like"/>
</dbReference>
<dbReference type="Proteomes" id="UP000231292">
    <property type="component" value="Unassembled WGS sequence"/>
</dbReference>
<dbReference type="InterPro" id="IPR035069">
    <property type="entry name" value="TTHA1013/TTHA0281-like"/>
</dbReference>
<evidence type="ECO:0000313" key="2">
    <source>
        <dbReference type="EMBL" id="PIP18912.1"/>
    </source>
</evidence>
<dbReference type="SUPFAM" id="SSF143100">
    <property type="entry name" value="TTHA1013/TTHA0281-like"/>
    <property type="match status" value="1"/>
</dbReference>
<name>A0A2G9YIC3_9BACT</name>
<dbReference type="InterPro" id="IPR051404">
    <property type="entry name" value="TA_system_antitoxin"/>
</dbReference>
<proteinExistence type="predicted"/>
<dbReference type="PANTHER" id="PTHR34504:SF2">
    <property type="entry name" value="UPF0150 PROTEIN SSL0259"/>
    <property type="match status" value="1"/>
</dbReference>
<dbReference type="PANTHER" id="PTHR34504">
    <property type="entry name" value="ANTITOXIN HICB"/>
    <property type="match status" value="1"/>
</dbReference>
<dbReference type="Pfam" id="PF15919">
    <property type="entry name" value="HicB_lk_antitox"/>
    <property type="match status" value="1"/>
</dbReference>
<evidence type="ECO:0000259" key="1">
    <source>
        <dbReference type="Pfam" id="PF15919"/>
    </source>
</evidence>
<dbReference type="EMBL" id="PCRK01000147">
    <property type="protein sequence ID" value="PIP18912.1"/>
    <property type="molecule type" value="Genomic_DNA"/>
</dbReference>
<organism evidence="2 3">
    <name type="scientific">Candidatus Sherwoodlollariibacterium unditelluris</name>
    <dbReference type="NCBI Taxonomy" id="1974757"/>
    <lineage>
        <taxon>Bacteria</taxon>
        <taxon>Pseudomonadati</taxon>
        <taxon>Candidatus Omnitrophota</taxon>
        <taxon>Candidatus Sherwoodlollariibacterium</taxon>
    </lineage>
</organism>
<gene>
    <name evidence="2" type="ORF">COX41_05710</name>
</gene>
<reference evidence="2 3" key="1">
    <citation type="submission" date="2017-09" db="EMBL/GenBank/DDBJ databases">
        <title>Depth-based differentiation of microbial function through sediment-hosted aquifers and enrichment of novel symbionts in the deep terrestrial subsurface.</title>
        <authorList>
            <person name="Probst A.J."/>
            <person name="Ladd B."/>
            <person name="Jarett J.K."/>
            <person name="Geller-Mcgrath D.E."/>
            <person name="Sieber C.M."/>
            <person name="Emerson J.B."/>
            <person name="Anantharaman K."/>
            <person name="Thomas B.C."/>
            <person name="Malmstrom R."/>
            <person name="Stieglmeier M."/>
            <person name="Klingl A."/>
            <person name="Woyke T."/>
            <person name="Ryan C.M."/>
            <person name="Banfield J.F."/>
        </authorList>
    </citation>
    <scope>NUCLEOTIDE SEQUENCE [LARGE SCALE GENOMIC DNA]</scope>
    <source>
        <strain evidence="2">CG23_combo_of_CG06-09_8_20_14_all_41_10</strain>
    </source>
</reference>
<comment type="caution">
    <text evidence="2">The sequence shown here is derived from an EMBL/GenBank/DDBJ whole genome shotgun (WGS) entry which is preliminary data.</text>
</comment>
<feature type="domain" description="HicB-like antitoxin of toxin-antitoxin system" evidence="1">
    <location>
        <begin position="12"/>
        <end position="55"/>
    </location>
</feature>
<dbReference type="AlphaFoldDB" id="A0A2G9YIC3"/>
<protein>
    <recommendedName>
        <fullName evidence="1">HicB-like antitoxin of toxin-antitoxin system domain-containing protein</fullName>
    </recommendedName>
</protein>
<evidence type="ECO:0000313" key="3">
    <source>
        <dbReference type="Proteomes" id="UP000231292"/>
    </source>
</evidence>
<accession>A0A2G9YIC3</accession>
<dbReference type="Gene3D" id="3.30.160.250">
    <property type="match status" value="1"/>
</dbReference>
<sequence>MKIRVGVEKAKGNYSAYCVDFPGCIATGKTIKEVKKNIKEAIKLHLGKKKMISSDKVIFLKSIHCNRTRLPLKILKQCYDGNSSSKHGGKLNRGSPDAGKLLMACQKYLRETGQIIDD</sequence>